<protein>
    <submittedName>
        <fullName evidence="2">Uncharacterized protein</fullName>
    </submittedName>
</protein>
<dbReference type="EMBL" id="MU003812">
    <property type="protein sequence ID" value="KAF2719358.1"/>
    <property type="molecule type" value="Genomic_DNA"/>
</dbReference>
<name>A0A9P4Q2H7_9PEZI</name>
<gene>
    <name evidence="2" type="ORF">K431DRAFT_314183</name>
</gene>
<feature type="region of interest" description="Disordered" evidence="1">
    <location>
        <begin position="143"/>
        <end position="163"/>
    </location>
</feature>
<feature type="compositionally biased region" description="Polar residues" evidence="1">
    <location>
        <begin position="199"/>
        <end position="208"/>
    </location>
</feature>
<sequence length="246" mass="26952">MSRLEALNSLTAAEAPPSDFEIKIKLLLHPAVFAMNTCRAHHKSARYALKEGLKQADEALHLAIKEGETALAGRCAFYIAIMEYCSVPTPVVESLRKYAGARESIEGWFTFAARHTTSRYREKDEATAWVEFMRQVGGVHRAADATGDAPPYSPLSDSSQRSSRTILNQDIGRLGFGILEEEGEHEEDSGSLEHKDQAESNPSGDSSKLFTFHQEGIIARQMSELVIPGGPICPPPPSPGHQVHNV</sequence>
<dbReference type="AlphaFoldDB" id="A0A9P4Q2H7"/>
<evidence type="ECO:0000256" key="1">
    <source>
        <dbReference type="SAM" id="MobiDB-lite"/>
    </source>
</evidence>
<keyword evidence="3" id="KW-1185">Reference proteome</keyword>
<reference evidence="2" key="1">
    <citation type="journal article" date="2020" name="Stud. Mycol.">
        <title>101 Dothideomycetes genomes: a test case for predicting lifestyles and emergence of pathogens.</title>
        <authorList>
            <person name="Haridas S."/>
            <person name="Albert R."/>
            <person name="Binder M."/>
            <person name="Bloem J."/>
            <person name="Labutti K."/>
            <person name="Salamov A."/>
            <person name="Andreopoulos B."/>
            <person name="Baker S."/>
            <person name="Barry K."/>
            <person name="Bills G."/>
            <person name="Bluhm B."/>
            <person name="Cannon C."/>
            <person name="Castanera R."/>
            <person name="Culley D."/>
            <person name="Daum C."/>
            <person name="Ezra D."/>
            <person name="Gonzalez J."/>
            <person name="Henrissat B."/>
            <person name="Kuo A."/>
            <person name="Liang C."/>
            <person name="Lipzen A."/>
            <person name="Lutzoni F."/>
            <person name="Magnuson J."/>
            <person name="Mondo S."/>
            <person name="Nolan M."/>
            <person name="Ohm R."/>
            <person name="Pangilinan J."/>
            <person name="Park H.-J."/>
            <person name="Ramirez L."/>
            <person name="Alfaro M."/>
            <person name="Sun H."/>
            <person name="Tritt A."/>
            <person name="Yoshinaga Y."/>
            <person name="Zwiers L.-H."/>
            <person name="Turgeon B."/>
            <person name="Goodwin S."/>
            <person name="Spatafora J."/>
            <person name="Crous P."/>
            <person name="Grigoriev I."/>
        </authorList>
    </citation>
    <scope>NUCLEOTIDE SEQUENCE</scope>
    <source>
        <strain evidence="2">CBS 116435</strain>
    </source>
</reference>
<feature type="compositionally biased region" description="Low complexity" evidence="1">
    <location>
        <begin position="154"/>
        <end position="163"/>
    </location>
</feature>
<organism evidence="2 3">
    <name type="scientific">Polychaeton citri CBS 116435</name>
    <dbReference type="NCBI Taxonomy" id="1314669"/>
    <lineage>
        <taxon>Eukaryota</taxon>
        <taxon>Fungi</taxon>
        <taxon>Dikarya</taxon>
        <taxon>Ascomycota</taxon>
        <taxon>Pezizomycotina</taxon>
        <taxon>Dothideomycetes</taxon>
        <taxon>Dothideomycetidae</taxon>
        <taxon>Capnodiales</taxon>
        <taxon>Capnodiaceae</taxon>
        <taxon>Polychaeton</taxon>
    </lineage>
</organism>
<proteinExistence type="predicted"/>
<comment type="caution">
    <text evidence="2">The sequence shown here is derived from an EMBL/GenBank/DDBJ whole genome shotgun (WGS) entry which is preliminary data.</text>
</comment>
<dbReference type="Proteomes" id="UP000799441">
    <property type="component" value="Unassembled WGS sequence"/>
</dbReference>
<accession>A0A9P4Q2H7</accession>
<feature type="region of interest" description="Disordered" evidence="1">
    <location>
        <begin position="183"/>
        <end position="208"/>
    </location>
</feature>
<evidence type="ECO:0000313" key="2">
    <source>
        <dbReference type="EMBL" id="KAF2719358.1"/>
    </source>
</evidence>
<evidence type="ECO:0000313" key="3">
    <source>
        <dbReference type="Proteomes" id="UP000799441"/>
    </source>
</evidence>